<keyword evidence="2" id="KW-1185">Reference proteome</keyword>
<reference evidence="1 2" key="1">
    <citation type="submission" date="2013-11" db="EMBL/GenBank/DDBJ databases">
        <title>Genome sequencing of Stegodyphus mimosarum.</title>
        <authorList>
            <person name="Bechsgaard J."/>
        </authorList>
    </citation>
    <scope>NUCLEOTIDE SEQUENCE [LARGE SCALE GENOMIC DNA]</scope>
</reference>
<accession>A0A087TAT0</accession>
<name>A0A087TAT0_STEMI</name>
<evidence type="ECO:0000313" key="1">
    <source>
        <dbReference type="EMBL" id="KFM62219.1"/>
    </source>
</evidence>
<dbReference type="EMBL" id="KK114337">
    <property type="protein sequence ID" value="KFM62219.1"/>
    <property type="molecule type" value="Genomic_DNA"/>
</dbReference>
<dbReference type="Proteomes" id="UP000054359">
    <property type="component" value="Unassembled WGS sequence"/>
</dbReference>
<feature type="non-terminal residue" evidence="1">
    <location>
        <position position="61"/>
    </location>
</feature>
<protein>
    <submittedName>
        <fullName evidence="1">Uncharacterized protein</fullName>
    </submittedName>
</protein>
<organism evidence="1 2">
    <name type="scientific">Stegodyphus mimosarum</name>
    <name type="common">African social velvet spider</name>
    <dbReference type="NCBI Taxonomy" id="407821"/>
    <lineage>
        <taxon>Eukaryota</taxon>
        <taxon>Metazoa</taxon>
        <taxon>Ecdysozoa</taxon>
        <taxon>Arthropoda</taxon>
        <taxon>Chelicerata</taxon>
        <taxon>Arachnida</taxon>
        <taxon>Araneae</taxon>
        <taxon>Araneomorphae</taxon>
        <taxon>Entelegynae</taxon>
        <taxon>Eresoidea</taxon>
        <taxon>Eresidae</taxon>
        <taxon>Stegodyphus</taxon>
    </lineage>
</organism>
<dbReference type="AlphaFoldDB" id="A0A087TAT0"/>
<evidence type="ECO:0000313" key="2">
    <source>
        <dbReference type="Proteomes" id="UP000054359"/>
    </source>
</evidence>
<proteinExistence type="predicted"/>
<sequence length="61" mass="7071">MYQVEQPRLYKVCRKTFGRTNHLSNILMQAGITSCSVTKFHCSSLCRELGLTCESKFFHIQ</sequence>
<gene>
    <name evidence="1" type="ORF">X975_11946</name>
</gene>